<dbReference type="Proteomes" id="UP000449547">
    <property type="component" value="Unassembled WGS sequence"/>
</dbReference>
<feature type="compositionally biased region" description="Basic and acidic residues" evidence="2">
    <location>
        <begin position="249"/>
        <end position="266"/>
    </location>
</feature>
<dbReference type="GO" id="GO:0030688">
    <property type="term" value="C:preribosome, small subunit precursor"/>
    <property type="evidence" value="ECO:0007669"/>
    <property type="project" value="TreeGrafter"/>
</dbReference>
<name>A0A642UT36_DIURU</name>
<feature type="compositionally biased region" description="Polar residues" evidence="2">
    <location>
        <begin position="239"/>
        <end position="248"/>
    </location>
</feature>
<dbReference type="RefSeq" id="XP_034013458.1">
    <property type="nucleotide sequence ID" value="XM_034154359.1"/>
</dbReference>
<feature type="region of interest" description="Disordered" evidence="2">
    <location>
        <begin position="222"/>
        <end position="315"/>
    </location>
</feature>
<feature type="region of interest" description="Disordered" evidence="2">
    <location>
        <begin position="392"/>
        <end position="418"/>
    </location>
</feature>
<dbReference type="GO" id="GO:0042274">
    <property type="term" value="P:ribosomal small subunit biogenesis"/>
    <property type="evidence" value="ECO:0007669"/>
    <property type="project" value="InterPro"/>
</dbReference>
<evidence type="ECO:0008006" key="5">
    <source>
        <dbReference type="Google" id="ProtNLM"/>
    </source>
</evidence>
<evidence type="ECO:0000256" key="2">
    <source>
        <dbReference type="SAM" id="MobiDB-lite"/>
    </source>
</evidence>
<feature type="compositionally biased region" description="Acidic residues" evidence="2">
    <location>
        <begin position="267"/>
        <end position="282"/>
    </location>
</feature>
<dbReference type="AlphaFoldDB" id="A0A642UT36"/>
<dbReference type="Pfam" id="PF04180">
    <property type="entry name" value="LTV"/>
    <property type="match status" value="1"/>
</dbReference>
<feature type="compositionally biased region" description="Basic residues" evidence="2">
    <location>
        <begin position="293"/>
        <end position="304"/>
    </location>
</feature>
<dbReference type="PANTHER" id="PTHR21531:SF0">
    <property type="entry name" value="PROTEIN LTV1 HOMOLOG"/>
    <property type="match status" value="1"/>
</dbReference>
<dbReference type="InterPro" id="IPR007307">
    <property type="entry name" value="Ltv1"/>
</dbReference>
<organism evidence="3 4">
    <name type="scientific">Diutina rugosa</name>
    <name type="common">Yeast</name>
    <name type="synonym">Candida rugosa</name>
    <dbReference type="NCBI Taxonomy" id="5481"/>
    <lineage>
        <taxon>Eukaryota</taxon>
        <taxon>Fungi</taxon>
        <taxon>Dikarya</taxon>
        <taxon>Ascomycota</taxon>
        <taxon>Saccharomycotina</taxon>
        <taxon>Pichiomycetes</taxon>
        <taxon>Debaryomycetaceae</taxon>
        <taxon>Diutina</taxon>
    </lineage>
</organism>
<evidence type="ECO:0000313" key="4">
    <source>
        <dbReference type="Proteomes" id="UP000449547"/>
    </source>
</evidence>
<dbReference type="GO" id="GO:0000056">
    <property type="term" value="P:ribosomal small subunit export from nucleus"/>
    <property type="evidence" value="ECO:0007669"/>
    <property type="project" value="TreeGrafter"/>
</dbReference>
<dbReference type="EMBL" id="SWFT01000051">
    <property type="protein sequence ID" value="KAA8904943.1"/>
    <property type="molecule type" value="Genomic_DNA"/>
</dbReference>
<dbReference type="VEuPathDB" id="FungiDB:DIURU_001779"/>
<gene>
    <name evidence="3" type="ORF">DIURU_001779</name>
</gene>
<dbReference type="GO" id="GO:0005634">
    <property type="term" value="C:nucleus"/>
    <property type="evidence" value="ECO:0007669"/>
    <property type="project" value="TreeGrafter"/>
</dbReference>
<evidence type="ECO:0000256" key="1">
    <source>
        <dbReference type="ARBA" id="ARBA00009078"/>
    </source>
</evidence>
<dbReference type="PANTHER" id="PTHR21531">
    <property type="entry name" value="LOW-TEMPERATURE VIABILITY PROTEIN LTV1-RELATED"/>
    <property type="match status" value="1"/>
</dbReference>
<sequence length="418" mass="48715">MPRKFDKKNAKTFELVHRSHDDAHFFDDDVTSHVLVEKPSRKPKVGPEAIVTKRDLESQLEGQLRGNEGQAAQYGIFYDDSKYDYMQHLKPIGEGDLFIENKPSTEKSKLKIEDLFDKTQLPDEKVRSRGFQPRNDIYEDIPQELKGFQPDMDPRLREVLEALEDEAYVEEESNALFDDLLKSGKVEDDDYDEWDDEDEFDYEADEYDFDAKYHQEIEQFDNPYNEGEAPEDFDPELMPSNTVGGTNDWQRDFAEFKRSTKQHNDWDSDDDFDEEEENENDAVGELPTIPNKKVNKTKLRKKKGAMTDTSSFSMSSSALFRTEGLALLDDRFEKINKDYENENEEEEYKEFNMDNERGDLEEMLDDFLDNYELEGGGRRLVKKDEELTKIKQAAQSASRSNKKRTGVNDAFSKLSLKD</sequence>
<keyword evidence="4" id="KW-1185">Reference proteome</keyword>
<evidence type="ECO:0000313" key="3">
    <source>
        <dbReference type="EMBL" id="KAA8904943.1"/>
    </source>
</evidence>
<reference evidence="3 4" key="1">
    <citation type="submission" date="2019-07" db="EMBL/GenBank/DDBJ databases">
        <title>Genome assembly of two rare yeast pathogens: Diutina rugosa and Trichomonascus ciferrii.</title>
        <authorList>
            <person name="Mixao V."/>
            <person name="Saus E."/>
            <person name="Hansen A."/>
            <person name="Lass-Flor C."/>
            <person name="Gabaldon T."/>
        </authorList>
    </citation>
    <scope>NUCLEOTIDE SEQUENCE [LARGE SCALE GENOMIC DNA]</scope>
    <source>
        <strain evidence="3 4">CBS 613</strain>
    </source>
</reference>
<comment type="caution">
    <text evidence="3">The sequence shown here is derived from an EMBL/GenBank/DDBJ whole genome shotgun (WGS) entry which is preliminary data.</text>
</comment>
<dbReference type="OrthoDB" id="5852896at2759"/>
<dbReference type="OMA" id="TAQHFTL"/>
<dbReference type="GO" id="GO:0005829">
    <property type="term" value="C:cytosol"/>
    <property type="evidence" value="ECO:0007669"/>
    <property type="project" value="TreeGrafter"/>
</dbReference>
<protein>
    <recommendedName>
        <fullName evidence="5">Low temperature viability protein</fullName>
    </recommendedName>
</protein>
<proteinExistence type="inferred from homology"/>
<dbReference type="GeneID" id="54780432"/>
<comment type="similarity">
    <text evidence="1">Belongs to the LTV1 family.</text>
</comment>
<accession>A0A642UT36</accession>